<dbReference type="RefSeq" id="WP_298262948.1">
    <property type="nucleotide sequence ID" value="NZ_JBHTIC010000006.1"/>
</dbReference>
<organism evidence="2 3">
    <name type="scientific">Lutibacter aestuarii</name>
    <dbReference type="NCBI Taxonomy" id="861111"/>
    <lineage>
        <taxon>Bacteria</taxon>
        <taxon>Pseudomonadati</taxon>
        <taxon>Bacteroidota</taxon>
        <taxon>Flavobacteriia</taxon>
        <taxon>Flavobacteriales</taxon>
        <taxon>Flavobacteriaceae</taxon>
        <taxon>Lutibacter</taxon>
    </lineage>
</organism>
<dbReference type="EMBL" id="JBHTIC010000006">
    <property type="protein sequence ID" value="MFD0761379.1"/>
    <property type="molecule type" value="Genomic_DNA"/>
</dbReference>
<name>A0ABW2Z513_9FLAO</name>
<comment type="caution">
    <text evidence="2">The sequence shown here is derived from an EMBL/GenBank/DDBJ whole genome shotgun (WGS) entry which is preliminary data.</text>
</comment>
<protein>
    <submittedName>
        <fullName evidence="2">Uncharacterized protein</fullName>
    </submittedName>
</protein>
<keyword evidence="3" id="KW-1185">Reference proteome</keyword>
<evidence type="ECO:0000313" key="3">
    <source>
        <dbReference type="Proteomes" id="UP001597032"/>
    </source>
</evidence>
<dbReference type="Proteomes" id="UP001597032">
    <property type="component" value="Unassembled WGS sequence"/>
</dbReference>
<accession>A0ABW2Z513</accession>
<evidence type="ECO:0000313" key="2">
    <source>
        <dbReference type="EMBL" id="MFD0761379.1"/>
    </source>
</evidence>
<keyword evidence="1" id="KW-0732">Signal</keyword>
<sequence length="110" mass="12383">MNKFKLLAIALVMGATSLVANNIENPNTSKDEIRKQIIELLEDSSTKISADTYINITFTFNTEGEIVVLKVESIDKEVLSFIRENINGKKIEKPGKVNKQYVMPINVIKK</sequence>
<gene>
    <name evidence="2" type="ORF">ACFQZW_04740</name>
</gene>
<evidence type="ECO:0000256" key="1">
    <source>
        <dbReference type="SAM" id="SignalP"/>
    </source>
</evidence>
<feature type="signal peptide" evidence="1">
    <location>
        <begin position="1"/>
        <end position="20"/>
    </location>
</feature>
<proteinExistence type="predicted"/>
<reference evidence="3" key="1">
    <citation type="journal article" date="2019" name="Int. J. Syst. Evol. Microbiol.">
        <title>The Global Catalogue of Microorganisms (GCM) 10K type strain sequencing project: providing services to taxonomists for standard genome sequencing and annotation.</title>
        <authorList>
            <consortium name="The Broad Institute Genomics Platform"/>
            <consortium name="The Broad Institute Genome Sequencing Center for Infectious Disease"/>
            <person name="Wu L."/>
            <person name="Ma J."/>
        </authorList>
    </citation>
    <scope>NUCLEOTIDE SEQUENCE [LARGE SCALE GENOMIC DNA]</scope>
    <source>
        <strain evidence="3">CCUG 60022</strain>
    </source>
</reference>
<feature type="chain" id="PRO_5045063954" evidence="1">
    <location>
        <begin position="21"/>
        <end position="110"/>
    </location>
</feature>